<evidence type="ECO:0000313" key="8">
    <source>
        <dbReference type="Proteomes" id="UP001320148"/>
    </source>
</evidence>
<keyword evidence="3 5" id="KW-1133">Transmembrane helix</keyword>
<keyword evidence="5 6" id="KW-0520">NAD</keyword>
<feature type="transmembrane region" description="Helical" evidence="5">
    <location>
        <begin position="12"/>
        <end position="31"/>
    </location>
</feature>
<keyword evidence="5" id="KW-1278">Translocase</keyword>
<keyword evidence="4 5" id="KW-0472">Membrane</keyword>
<name>A0ABM7PP36_9BACT</name>
<dbReference type="EC" id="7.1.1.-" evidence="5"/>
<evidence type="ECO:0000256" key="2">
    <source>
        <dbReference type="ARBA" id="ARBA00022692"/>
    </source>
</evidence>
<dbReference type="PANTHER" id="PTHR11432:SF3">
    <property type="entry name" value="NADH-UBIQUINONE OXIDOREDUCTASE CHAIN 1"/>
    <property type="match status" value="1"/>
</dbReference>
<evidence type="ECO:0000256" key="4">
    <source>
        <dbReference type="ARBA" id="ARBA00023136"/>
    </source>
</evidence>
<evidence type="ECO:0000256" key="1">
    <source>
        <dbReference type="ARBA" id="ARBA00004141"/>
    </source>
</evidence>
<comment type="similarity">
    <text evidence="5 6">Belongs to the complex I subunit 1 family.</text>
</comment>
<sequence length="326" mass="36705">MDTMQLTFYDVLRMVIAFVLMISLVFINALVMGYMERKVAARIQRRWGPMEVGVQGWLQMIIDGVKIIAKQLIVPRDADRTIFRVAPLLSFTPVVLPFLVMPFSKNLIGRDINLGLIFILAVSSINVLSIFVAGWASNNKYSLFGAVRSVSQNIAYEIPILLSLLSVVMITNTYSMQGIVAAQGTVWFCIVQPVACLIYLVSAVAETNRAPFDLPEAESELTAGFHTEYSGFGFSLFMIAEYANMFIVCAVATVLFFGGWHGPFSGEYLGALWFLLKVFLLMLTMIWVRWTFPRVRFDQLMNLAWKYLIPFSLVNLLLTALIVKCI</sequence>
<evidence type="ECO:0000256" key="3">
    <source>
        <dbReference type="ARBA" id="ARBA00022989"/>
    </source>
</evidence>
<dbReference type="HAMAP" id="MF_01350">
    <property type="entry name" value="NDH1_NuoH"/>
    <property type="match status" value="1"/>
</dbReference>
<organism evidence="7 8">
    <name type="scientific">Desulfoluna limicola</name>
    <dbReference type="NCBI Taxonomy" id="2810562"/>
    <lineage>
        <taxon>Bacteria</taxon>
        <taxon>Pseudomonadati</taxon>
        <taxon>Thermodesulfobacteriota</taxon>
        <taxon>Desulfobacteria</taxon>
        <taxon>Desulfobacterales</taxon>
        <taxon>Desulfolunaceae</taxon>
        <taxon>Desulfoluna</taxon>
    </lineage>
</organism>
<protein>
    <recommendedName>
        <fullName evidence="5">NADH-quinone oxidoreductase subunit H</fullName>
        <ecNumber evidence="5">7.1.1.-</ecNumber>
    </recommendedName>
    <alternativeName>
        <fullName evidence="5">NADH dehydrogenase I subunit H</fullName>
    </alternativeName>
    <alternativeName>
        <fullName evidence="5">NDH-1 subunit H</fullName>
    </alternativeName>
</protein>
<feature type="transmembrane region" description="Helical" evidence="5">
    <location>
        <begin position="272"/>
        <end position="292"/>
    </location>
</feature>
<gene>
    <name evidence="5 7" type="primary">nuoH</name>
    <name evidence="7" type="ORF">DSLASN_44450</name>
</gene>
<accession>A0ABM7PP36</accession>
<comment type="function">
    <text evidence="5">NDH-1 shuttles electrons from NADH, via FMN and iron-sulfur (Fe-S) centers, to quinones in the respiratory chain. The immediate electron acceptor for the enzyme in this species is believed to be ubiquinone. Couples the redox reaction to proton translocation (for every two electrons transferred, four hydrogen ions are translocated across the cytoplasmic membrane), and thus conserves the redox energy in a proton gradient. This subunit may bind ubiquinone.</text>
</comment>
<evidence type="ECO:0000256" key="6">
    <source>
        <dbReference type="RuleBase" id="RU000471"/>
    </source>
</evidence>
<dbReference type="EMBL" id="AP024488">
    <property type="protein sequence ID" value="BCS98813.1"/>
    <property type="molecule type" value="Genomic_DNA"/>
</dbReference>
<comment type="subunit">
    <text evidence="5">NDH-1 is composed of 14 different subunits. Subunits NuoA, H, J, K, L, M, N constitute the membrane sector of the complex.</text>
</comment>
<dbReference type="Proteomes" id="UP001320148">
    <property type="component" value="Chromosome"/>
</dbReference>
<comment type="subcellular location">
    <subcellularLocation>
        <location evidence="5 6">Cell membrane</location>
        <topology evidence="5 6">Multi-pass membrane protein</topology>
    </subcellularLocation>
    <subcellularLocation>
        <location evidence="1">Membrane</location>
        <topology evidence="1">Multi-pass membrane protein</topology>
    </subcellularLocation>
</comment>
<keyword evidence="2 5" id="KW-0812">Transmembrane</keyword>
<dbReference type="InterPro" id="IPR001694">
    <property type="entry name" value="NADH_UbQ_OxRdtase_su1/FPO"/>
</dbReference>
<dbReference type="NCBIfam" id="NF004741">
    <property type="entry name" value="PRK06076.1-2"/>
    <property type="match status" value="1"/>
</dbReference>
<feature type="transmembrane region" description="Helical" evidence="5">
    <location>
        <begin position="81"/>
        <end position="100"/>
    </location>
</feature>
<keyword evidence="5" id="KW-0830">Ubiquinone</keyword>
<dbReference type="Pfam" id="PF00146">
    <property type="entry name" value="NADHdh"/>
    <property type="match status" value="1"/>
</dbReference>
<feature type="transmembrane region" description="Helical" evidence="5">
    <location>
        <begin position="186"/>
        <end position="205"/>
    </location>
</feature>
<comment type="catalytic activity">
    <reaction evidence="5">
        <text>a quinone + NADH + 5 H(+)(in) = a quinol + NAD(+) + 4 H(+)(out)</text>
        <dbReference type="Rhea" id="RHEA:57888"/>
        <dbReference type="ChEBI" id="CHEBI:15378"/>
        <dbReference type="ChEBI" id="CHEBI:24646"/>
        <dbReference type="ChEBI" id="CHEBI:57540"/>
        <dbReference type="ChEBI" id="CHEBI:57945"/>
        <dbReference type="ChEBI" id="CHEBI:132124"/>
    </reaction>
</comment>
<feature type="transmembrane region" description="Helical" evidence="5">
    <location>
        <begin position="112"/>
        <end position="134"/>
    </location>
</feature>
<feature type="transmembrane region" description="Helical" evidence="5">
    <location>
        <begin position="242"/>
        <end position="260"/>
    </location>
</feature>
<reference evidence="7 8" key="1">
    <citation type="submission" date="2021-02" db="EMBL/GenBank/DDBJ databases">
        <title>Complete genome of Desulfoluna sp. strain ASN36.</title>
        <authorList>
            <person name="Takahashi A."/>
            <person name="Kojima H."/>
            <person name="Fukui M."/>
        </authorList>
    </citation>
    <scope>NUCLEOTIDE SEQUENCE [LARGE SCALE GENOMIC DNA]</scope>
    <source>
        <strain evidence="7 8">ASN36</strain>
    </source>
</reference>
<dbReference type="PANTHER" id="PTHR11432">
    <property type="entry name" value="NADH DEHYDROGENASE SUBUNIT 1"/>
    <property type="match status" value="1"/>
</dbReference>
<feature type="transmembrane region" description="Helical" evidence="5">
    <location>
        <begin position="154"/>
        <end position="174"/>
    </location>
</feature>
<proteinExistence type="inferred from homology"/>
<evidence type="ECO:0000313" key="7">
    <source>
        <dbReference type="EMBL" id="BCS98813.1"/>
    </source>
</evidence>
<feature type="transmembrane region" description="Helical" evidence="5">
    <location>
        <begin position="304"/>
        <end position="323"/>
    </location>
</feature>
<keyword evidence="5" id="KW-1003">Cell membrane</keyword>
<dbReference type="PROSITE" id="PS00668">
    <property type="entry name" value="COMPLEX1_ND1_2"/>
    <property type="match status" value="1"/>
</dbReference>
<keyword evidence="8" id="KW-1185">Reference proteome</keyword>
<keyword evidence="5" id="KW-0874">Quinone</keyword>
<dbReference type="InterPro" id="IPR018086">
    <property type="entry name" value="NADH_UbQ_OxRdtase_su1_CS"/>
</dbReference>
<evidence type="ECO:0000256" key="5">
    <source>
        <dbReference type="HAMAP-Rule" id="MF_01350"/>
    </source>
</evidence>